<dbReference type="EMBL" id="CP002117">
    <property type="protein sequence ID" value="ADN36506.1"/>
    <property type="molecule type" value="Genomic_DNA"/>
</dbReference>
<name>E1RHW8_METP4</name>
<dbReference type="Gene3D" id="3.30.70.20">
    <property type="match status" value="1"/>
</dbReference>
<keyword evidence="4" id="KW-0411">Iron-sulfur</keyword>
<dbReference type="InterPro" id="IPR017896">
    <property type="entry name" value="4Fe4S_Fe-S-bd"/>
</dbReference>
<dbReference type="PANTHER" id="PTHR43687:SF3">
    <property type="entry name" value="4FE-4S FERREDOXIN-TYPE DOMAIN-CONTAINING PROTEIN"/>
    <property type="match status" value="1"/>
</dbReference>
<dbReference type="SUPFAM" id="SSF54862">
    <property type="entry name" value="4Fe-4S ferredoxins"/>
    <property type="match status" value="1"/>
</dbReference>
<accession>E1RHW8</accession>
<evidence type="ECO:0000256" key="3">
    <source>
        <dbReference type="ARBA" id="ARBA00023004"/>
    </source>
</evidence>
<proteinExistence type="predicted"/>
<keyword evidence="1" id="KW-0004">4Fe-4S</keyword>
<organism evidence="6 7">
    <name type="scientific">Methanolacinia petrolearia (strain DSM 11571 / OCM 486 / SEBR 4847)</name>
    <name type="common">Methanoplanus petrolearius</name>
    <dbReference type="NCBI Taxonomy" id="679926"/>
    <lineage>
        <taxon>Archaea</taxon>
        <taxon>Methanobacteriati</taxon>
        <taxon>Methanobacteriota</taxon>
        <taxon>Stenosarchaea group</taxon>
        <taxon>Methanomicrobia</taxon>
        <taxon>Methanomicrobiales</taxon>
        <taxon>Methanomicrobiaceae</taxon>
        <taxon>Methanolacinia</taxon>
    </lineage>
</organism>
<dbReference type="GO" id="GO:0046872">
    <property type="term" value="F:metal ion binding"/>
    <property type="evidence" value="ECO:0007669"/>
    <property type="project" value="UniProtKB-KW"/>
</dbReference>
<dbReference type="KEGG" id="mpi:Mpet_1753"/>
<keyword evidence="3" id="KW-0408">Iron</keyword>
<evidence type="ECO:0000256" key="2">
    <source>
        <dbReference type="ARBA" id="ARBA00022723"/>
    </source>
</evidence>
<keyword evidence="2" id="KW-0479">Metal-binding</keyword>
<evidence type="ECO:0000313" key="6">
    <source>
        <dbReference type="EMBL" id="ADN36506.1"/>
    </source>
</evidence>
<dbReference type="PROSITE" id="PS51379">
    <property type="entry name" value="4FE4S_FER_2"/>
    <property type="match status" value="2"/>
</dbReference>
<evidence type="ECO:0000256" key="1">
    <source>
        <dbReference type="ARBA" id="ARBA00022485"/>
    </source>
</evidence>
<gene>
    <name evidence="6" type="ordered locus">Mpet_1753</name>
</gene>
<dbReference type="PANTHER" id="PTHR43687">
    <property type="entry name" value="ADENYLYLSULFATE REDUCTASE, BETA SUBUNIT"/>
    <property type="match status" value="1"/>
</dbReference>
<reference evidence="6 7" key="1">
    <citation type="journal article" date="2010" name="Stand. Genomic Sci.">
        <title>Complete genome sequence of Methanoplanus petrolearius type strain (SEBR 4847).</title>
        <authorList>
            <person name="Brambilla E."/>
            <person name="Djao O.D."/>
            <person name="Daligault H."/>
            <person name="Lapidus A."/>
            <person name="Lucas S."/>
            <person name="Hammon N."/>
            <person name="Nolan M."/>
            <person name="Tice H."/>
            <person name="Cheng J.F."/>
            <person name="Han C."/>
            <person name="Tapia R."/>
            <person name="Goodwin L."/>
            <person name="Pitluck S."/>
            <person name="Liolios K."/>
            <person name="Ivanova N."/>
            <person name="Mavromatis K."/>
            <person name="Mikhailova N."/>
            <person name="Pati A."/>
            <person name="Chen A."/>
            <person name="Palaniappan K."/>
            <person name="Land M."/>
            <person name="Hauser L."/>
            <person name="Chang Y.J."/>
            <person name="Jeffries C.D."/>
            <person name="Rohde M."/>
            <person name="Spring S."/>
            <person name="Sikorski J."/>
            <person name="Goker M."/>
            <person name="Woyke T."/>
            <person name="Bristow J."/>
            <person name="Eisen J.A."/>
            <person name="Markowitz V."/>
            <person name="Hugenholtz P."/>
            <person name="Kyrpides N.C."/>
            <person name="Klenk H.P."/>
        </authorList>
    </citation>
    <scope>NUCLEOTIDE SEQUENCE [LARGE SCALE GENOMIC DNA]</scope>
    <source>
        <strain evidence="7">DSM 11571 / OCM 486 / SEBR 4847</strain>
    </source>
</reference>
<dbReference type="GO" id="GO:0051539">
    <property type="term" value="F:4 iron, 4 sulfur cluster binding"/>
    <property type="evidence" value="ECO:0007669"/>
    <property type="project" value="UniProtKB-KW"/>
</dbReference>
<evidence type="ECO:0000256" key="4">
    <source>
        <dbReference type="ARBA" id="ARBA00023014"/>
    </source>
</evidence>
<dbReference type="STRING" id="679926.Mpet_1753"/>
<feature type="domain" description="4Fe-4S ferredoxin-type" evidence="5">
    <location>
        <begin position="5"/>
        <end position="33"/>
    </location>
</feature>
<protein>
    <submittedName>
        <fullName evidence="6">4Fe-4S ferredoxin iron-sulfur binding domain protein</fullName>
    </submittedName>
</protein>
<dbReference type="HOGENOM" id="CLU_139698_5_6_2"/>
<dbReference type="GO" id="GO:0016491">
    <property type="term" value="F:oxidoreductase activity"/>
    <property type="evidence" value="ECO:0007669"/>
    <property type="project" value="UniProtKB-ARBA"/>
</dbReference>
<dbReference type="eggNOG" id="arCOG00958">
    <property type="taxonomic scope" value="Archaea"/>
</dbReference>
<sequence length="64" mass="7071">MYNIRMIVIRREICGYCGACVSVCPEAALELVDAYLEIDAEKCKNCRICVRVCPLGALGVSDEE</sequence>
<keyword evidence="7" id="KW-1185">Reference proteome</keyword>
<feature type="domain" description="4Fe-4S ferredoxin-type" evidence="5">
    <location>
        <begin position="34"/>
        <end position="63"/>
    </location>
</feature>
<dbReference type="PROSITE" id="PS00198">
    <property type="entry name" value="4FE4S_FER_1"/>
    <property type="match status" value="1"/>
</dbReference>
<dbReference type="Proteomes" id="UP000006565">
    <property type="component" value="Chromosome"/>
</dbReference>
<dbReference type="InterPro" id="IPR017900">
    <property type="entry name" value="4Fe4S_Fe_S_CS"/>
</dbReference>
<dbReference type="Pfam" id="PF12838">
    <property type="entry name" value="Fer4_7"/>
    <property type="match status" value="1"/>
</dbReference>
<evidence type="ECO:0000259" key="5">
    <source>
        <dbReference type="PROSITE" id="PS51379"/>
    </source>
</evidence>
<evidence type="ECO:0000313" key="7">
    <source>
        <dbReference type="Proteomes" id="UP000006565"/>
    </source>
</evidence>
<dbReference type="InterPro" id="IPR050572">
    <property type="entry name" value="Fe-S_Ferredoxin"/>
</dbReference>
<dbReference type="AlphaFoldDB" id="E1RHW8"/>